<comment type="caution">
    <text evidence="2">The sequence shown here is derived from an EMBL/GenBank/DDBJ whole genome shotgun (WGS) entry which is preliminary data.</text>
</comment>
<reference evidence="2" key="1">
    <citation type="submission" date="2024-05" db="EMBL/GenBank/DDBJ databases">
        <title>30 novel species of actinomycetes from the DSMZ collection.</title>
        <authorList>
            <person name="Nouioui I."/>
        </authorList>
    </citation>
    <scope>NUCLEOTIDE SEQUENCE</scope>
    <source>
        <strain evidence="2">DSM 40473</strain>
    </source>
</reference>
<feature type="transmembrane region" description="Helical" evidence="1">
    <location>
        <begin position="171"/>
        <end position="189"/>
    </location>
</feature>
<keyword evidence="1" id="KW-0812">Transmembrane</keyword>
<keyword evidence="3" id="KW-1185">Reference proteome</keyword>
<dbReference type="RefSeq" id="WP_311613630.1">
    <property type="nucleotide sequence ID" value="NZ_JAVRFI010000018.1"/>
</dbReference>
<proteinExistence type="predicted"/>
<dbReference type="Proteomes" id="UP001180531">
    <property type="component" value="Unassembled WGS sequence"/>
</dbReference>
<gene>
    <name evidence="2" type="ORF">RM609_24095</name>
</gene>
<dbReference type="EMBL" id="JAVRFI010000018">
    <property type="protein sequence ID" value="MDT0452142.1"/>
    <property type="molecule type" value="Genomic_DNA"/>
</dbReference>
<keyword evidence="1" id="KW-1133">Transmembrane helix</keyword>
<evidence type="ECO:0000256" key="1">
    <source>
        <dbReference type="SAM" id="Phobius"/>
    </source>
</evidence>
<feature type="transmembrane region" description="Helical" evidence="1">
    <location>
        <begin position="195"/>
        <end position="213"/>
    </location>
</feature>
<organism evidence="2 3">
    <name type="scientific">Streptomyces hesseae</name>
    <dbReference type="NCBI Taxonomy" id="3075519"/>
    <lineage>
        <taxon>Bacteria</taxon>
        <taxon>Bacillati</taxon>
        <taxon>Actinomycetota</taxon>
        <taxon>Actinomycetes</taxon>
        <taxon>Kitasatosporales</taxon>
        <taxon>Streptomycetaceae</taxon>
        <taxon>Streptomyces</taxon>
    </lineage>
</organism>
<name>A0ABU2ST04_9ACTN</name>
<protein>
    <recommendedName>
        <fullName evidence="4">Integral membrane protein</fullName>
    </recommendedName>
</protein>
<accession>A0ABU2ST04</accession>
<keyword evidence="1" id="KW-0472">Membrane</keyword>
<evidence type="ECO:0008006" key="4">
    <source>
        <dbReference type="Google" id="ProtNLM"/>
    </source>
</evidence>
<evidence type="ECO:0000313" key="3">
    <source>
        <dbReference type="Proteomes" id="UP001180531"/>
    </source>
</evidence>
<sequence>MSRWAWVCLRVVVLAVSVLGLVHAPSWVEDAYRDRVTYERAPQCPADGPAGADCFEWVKGEVVDMGTRGCPGDGCPPEEQRLRVRYGQNTVWLTVKGSTYDAARRGTPADLRLWRGTVARVEVGGIATYYLPPAGGSLLWRLAGFWLLSGVAVCAAACFRRRSLAFTGSAWLLLTAPVVMIADTALLGTLGVVDVILAAILAVPGVIVSAVGLRKAQER</sequence>
<feature type="transmembrane region" description="Helical" evidence="1">
    <location>
        <begin position="138"/>
        <end position="159"/>
    </location>
</feature>
<evidence type="ECO:0000313" key="2">
    <source>
        <dbReference type="EMBL" id="MDT0452142.1"/>
    </source>
</evidence>